<keyword evidence="3" id="KW-1185">Reference proteome</keyword>
<feature type="chain" id="PRO_5037318298" description="DUF5723 domain-containing protein" evidence="1">
    <location>
        <begin position="26"/>
        <end position="565"/>
    </location>
</feature>
<dbReference type="InterPro" id="IPR046070">
    <property type="entry name" value="DUF6029"/>
</dbReference>
<dbReference type="Proteomes" id="UP000683507">
    <property type="component" value="Chromosome"/>
</dbReference>
<feature type="signal peptide" evidence="1">
    <location>
        <begin position="1"/>
        <end position="25"/>
    </location>
</feature>
<sequence>MNLSFLRHQLLSFIGIVLCSYSSFAQDTEDKKELKVSGNVSSTAQLYNEDTLIDAALPDHKLGSNSFANINFNYGNFNAGIRFESYLNPVEGYPTGFEGTGLGYRYVNYNDDGLDVTIGNFYERFGSGMILQLWESRQLGIDNMLDGLKIKFNPYKGVYLKGLIGKQRHTFTGRVNNGTGIVRGVDGEIMLNEFFDSAMANSKLMVTIGGSFVSKFNDENNTPDFILPKNVAAYGGRIALKYGKVRFSGEYIIKENDPYPDPTNENFNYIYKKGEGVLLNLGYSTKGFAVDLTAKHMDNMLWRSTNVSTQPTELMIGYLPALSTQHTYALAGTLYPYAPNARGEVAFQLDVLYKVPRKSLLGGKYGMDLALNVATAYAPERTFLGDDSTSRLGYETTPFKMSDSIFFRDINFKVTKKLNKKLKLKLQYFNFLFDDRAVLVAKEHELIFADIAVADLTWKVKRKHTLRFEAQGLWTEQDQGDWAYGLVEYTFSPHWFVAVLDQYNYGNPREDQRVHYILGTAGYIKDSHRFTISYGRQRAGVFCVGGVCRVVPASNGLTFTFTSSF</sequence>
<organism evidence="2 3">
    <name type="scientific">Parvicella tangerina</name>
    <dbReference type="NCBI Taxonomy" id="2829795"/>
    <lineage>
        <taxon>Bacteria</taxon>
        <taxon>Pseudomonadati</taxon>
        <taxon>Bacteroidota</taxon>
        <taxon>Flavobacteriia</taxon>
        <taxon>Flavobacteriales</taxon>
        <taxon>Parvicellaceae</taxon>
        <taxon>Parvicella</taxon>
    </lineage>
</organism>
<dbReference type="AlphaFoldDB" id="A0A916NPT4"/>
<dbReference type="KEGG" id="ptan:CRYO30217_00386"/>
<reference evidence="2" key="1">
    <citation type="submission" date="2021-04" db="EMBL/GenBank/DDBJ databases">
        <authorList>
            <person name="Rodrigo-Torres L."/>
            <person name="Arahal R. D."/>
            <person name="Lucena T."/>
        </authorList>
    </citation>
    <scope>NUCLEOTIDE SEQUENCE</scope>
    <source>
        <strain evidence="2">AS29M-1</strain>
    </source>
</reference>
<dbReference type="RefSeq" id="WP_258540622.1">
    <property type="nucleotide sequence ID" value="NZ_OU015584.1"/>
</dbReference>
<gene>
    <name evidence="2" type="ORF">CRYO30217_00386</name>
</gene>
<dbReference type="Pfam" id="PF19494">
    <property type="entry name" value="DUF6029"/>
    <property type="match status" value="1"/>
</dbReference>
<name>A0A916NPT4_9FLAO</name>
<evidence type="ECO:0000256" key="1">
    <source>
        <dbReference type="SAM" id="SignalP"/>
    </source>
</evidence>
<protein>
    <recommendedName>
        <fullName evidence="4">DUF5723 domain-containing protein</fullName>
    </recommendedName>
</protein>
<proteinExistence type="predicted"/>
<evidence type="ECO:0000313" key="2">
    <source>
        <dbReference type="EMBL" id="CAG5077441.1"/>
    </source>
</evidence>
<accession>A0A916NPT4</accession>
<dbReference type="EMBL" id="OU015584">
    <property type="protein sequence ID" value="CAG5077441.1"/>
    <property type="molecule type" value="Genomic_DNA"/>
</dbReference>
<keyword evidence="1" id="KW-0732">Signal</keyword>
<evidence type="ECO:0000313" key="3">
    <source>
        <dbReference type="Proteomes" id="UP000683507"/>
    </source>
</evidence>
<evidence type="ECO:0008006" key="4">
    <source>
        <dbReference type="Google" id="ProtNLM"/>
    </source>
</evidence>